<sequence length="107" mass="12031">MSPQSAYASAVGYFVGKVREGGAWDYKVQPGYRYWYKEWTAYTYSGTRVINTEYIGNYNYGYVGETLFSKTVLLIGGTGVGIGVGQPEDEKDRQAITQGFDDAVRYY</sequence>
<evidence type="ECO:0000313" key="1">
    <source>
        <dbReference type="EMBL" id="QBK27213.1"/>
    </source>
</evidence>
<dbReference type="RefSeq" id="WP_083839553.1">
    <property type="nucleotide sequence ID" value="NZ_CP036528.1"/>
</dbReference>
<organism evidence="1 2">
    <name type="scientific">Ureibacillus thermophilus</name>
    <dbReference type="NCBI Taxonomy" id="367743"/>
    <lineage>
        <taxon>Bacteria</taxon>
        <taxon>Bacillati</taxon>
        <taxon>Bacillota</taxon>
        <taxon>Bacilli</taxon>
        <taxon>Bacillales</taxon>
        <taxon>Caryophanaceae</taxon>
        <taxon>Ureibacillus</taxon>
    </lineage>
</organism>
<protein>
    <submittedName>
        <fullName evidence="1">Uncharacterized protein</fullName>
    </submittedName>
</protein>
<proteinExistence type="predicted"/>
<reference evidence="1 2" key="1">
    <citation type="submission" date="2019-02" db="EMBL/GenBank/DDBJ databases">
        <title>Ureibacillus thermophilus.</title>
        <authorList>
            <person name="Sunny J.S."/>
            <person name="Natarajan A."/>
            <person name="Saleena L.M."/>
        </authorList>
    </citation>
    <scope>NUCLEOTIDE SEQUENCE [LARGE SCALE GENOMIC DNA]</scope>
    <source>
        <strain evidence="1 2">LM102</strain>
    </source>
</reference>
<evidence type="ECO:0000313" key="2">
    <source>
        <dbReference type="Proteomes" id="UP000291151"/>
    </source>
</evidence>
<name>A0A4P6UV97_9BACL</name>
<gene>
    <name evidence="1" type="ORF">DKZ56_13085</name>
</gene>
<dbReference type="KEGG" id="uth:DKZ56_13085"/>
<keyword evidence="2" id="KW-1185">Reference proteome</keyword>
<dbReference type="AlphaFoldDB" id="A0A4P6UV97"/>
<dbReference type="EMBL" id="CP036528">
    <property type="protein sequence ID" value="QBK27213.1"/>
    <property type="molecule type" value="Genomic_DNA"/>
</dbReference>
<dbReference type="Proteomes" id="UP000291151">
    <property type="component" value="Chromosome"/>
</dbReference>
<accession>A0A4P6UV97</accession>